<dbReference type="PANTHER" id="PTHR43191">
    <property type="entry name" value="RRNA METHYLTRANSFERASE 3"/>
    <property type="match status" value="1"/>
</dbReference>
<keyword evidence="6" id="KW-1185">Reference proteome</keyword>
<evidence type="ECO:0000256" key="1">
    <source>
        <dbReference type="ARBA" id="ARBA00007228"/>
    </source>
</evidence>
<gene>
    <name evidence="5" type="primary">aviRb</name>
    <name evidence="5" type="ORF">MgSA37_03524</name>
</gene>
<name>A0A0X8X464_9SPHI</name>
<evidence type="ECO:0000313" key="5">
    <source>
        <dbReference type="EMBL" id="BAU55341.1"/>
    </source>
</evidence>
<evidence type="ECO:0000256" key="3">
    <source>
        <dbReference type="ARBA" id="ARBA00022679"/>
    </source>
</evidence>
<feature type="domain" description="RNA 2-O ribose methyltransferase substrate binding" evidence="4">
    <location>
        <begin position="60"/>
        <end position="129"/>
    </location>
</feature>
<dbReference type="EC" id="2.1.1.208" evidence="5"/>
<dbReference type="InterPro" id="IPR051259">
    <property type="entry name" value="rRNA_Methyltransferase"/>
</dbReference>
<dbReference type="SMART" id="SM00967">
    <property type="entry name" value="SpoU_sub_bind"/>
    <property type="match status" value="1"/>
</dbReference>
<evidence type="ECO:0000259" key="4">
    <source>
        <dbReference type="SMART" id="SM00967"/>
    </source>
</evidence>
<dbReference type="InterPro" id="IPR029026">
    <property type="entry name" value="tRNA_m1G_MTases_N"/>
</dbReference>
<dbReference type="GO" id="GO:0006396">
    <property type="term" value="P:RNA processing"/>
    <property type="evidence" value="ECO:0007669"/>
    <property type="project" value="InterPro"/>
</dbReference>
<dbReference type="InterPro" id="IPR029064">
    <property type="entry name" value="Ribosomal_eL30-like_sf"/>
</dbReference>
<dbReference type="Pfam" id="PF00588">
    <property type="entry name" value="SpoU_methylase"/>
    <property type="match status" value="1"/>
</dbReference>
<dbReference type="EMBL" id="AP017313">
    <property type="protein sequence ID" value="BAU55341.1"/>
    <property type="molecule type" value="Genomic_DNA"/>
</dbReference>
<accession>A0A0X8X464</accession>
<dbReference type="Proteomes" id="UP000218263">
    <property type="component" value="Chromosome"/>
</dbReference>
<evidence type="ECO:0000313" key="6">
    <source>
        <dbReference type="Proteomes" id="UP000218263"/>
    </source>
</evidence>
<dbReference type="GO" id="GO:0005737">
    <property type="term" value="C:cytoplasm"/>
    <property type="evidence" value="ECO:0007669"/>
    <property type="project" value="UniProtKB-ARBA"/>
</dbReference>
<keyword evidence="2 5" id="KW-0489">Methyltransferase</keyword>
<dbReference type="PANTHER" id="PTHR43191:SF2">
    <property type="entry name" value="RRNA METHYLTRANSFERASE 3, MITOCHONDRIAL"/>
    <property type="match status" value="1"/>
</dbReference>
<dbReference type="Pfam" id="PF22435">
    <property type="entry name" value="MRM3-like_sub_bind"/>
    <property type="match status" value="1"/>
</dbReference>
<dbReference type="AlphaFoldDB" id="A0A0X8X464"/>
<dbReference type="InterPro" id="IPR053888">
    <property type="entry name" value="MRM3-like_sub_bind"/>
</dbReference>
<dbReference type="GO" id="GO:0008173">
    <property type="term" value="F:RNA methyltransferase activity"/>
    <property type="evidence" value="ECO:0007669"/>
    <property type="project" value="InterPro"/>
</dbReference>
<dbReference type="InterPro" id="IPR001537">
    <property type="entry name" value="SpoU_MeTrfase"/>
</dbReference>
<dbReference type="InterPro" id="IPR013123">
    <property type="entry name" value="SpoU_subst-bd"/>
</dbReference>
<dbReference type="GO" id="GO:0003723">
    <property type="term" value="F:RNA binding"/>
    <property type="evidence" value="ECO:0007669"/>
    <property type="project" value="InterPro"/>
</dbReference>
<protein>
    <submittedName>
        <fullName evidence="5">23S rRNA (Uridine(2479)-2'-O)-methyltransferase</fullName>
        <ecNumber evidence="5">2.1.1.208</ecNumber>
    </submittedName>
</protein>
<evidence type="ECO:0000256" key="2">
    <source>
        <dbReference type="ARBA" id="ARBA00022603"/>
    </source>
</evidence>
<sequence length="288" mass="31670">MPALAEACGLNYSRRPERAEEYLILQNGYYQGLYMLSKSQISLLRSLQSKKDRLEHGLFMVEGYKSVLEFINSSYQVDAIYHTASFDPKMLKLSRNINLCEISVTDMEKISSLKTPQEISATVRIPSWPVLNNAKLQKKFTIVLDGIQDPGNMGTIIRTADWFGIAQIICSADTVDVYNAKVVQASMGSLSRINVYYADLASVLPNLGLPVFGAMLNGENIYKTNFGQQGLIVMGNEGSGIRPEIARLVTAAVTIPRKGEAESLNVAIATALFCSEISRNSQNKVGGQ</sequence>
<comment type="similarity">
    <text evidence="1">Belongs to the class IV-like SAM-binding methyltransferase superfamily. RNA methyltransferase TrmH family.</text>
</comment>
<dbReference type="SUPFAM" id="SSF75217">
    <property type="entry name" value="alpha/beta knot"/>
    <property type="match status" value="1"/>
</dbReference>
<dbReference type="InterPro" id="IPR029028">
    <property type="entry name" value="Alpha/beta_knot_MTases"/>
</dbReference>
<dbReference type="GO" id="GO:0032259">
    <property type="term" value="P:methylation"/>
    <property type="evidence" value="ECO:0007669"/>
    <property type="project" value="UniProtKB-KW"/>
</dbReference>
<dbReference type="KEGG" id="mgot:MgSA37_03524"/>
<dbReference type="Gene3D" id="3.40.1280.10">
    <property type="match status" value="1"/>
</dbReference>
<keyword evidence="3 5" id="KW-0808">Transferase</keyword>
<reference evidence="5 6" key="1">
    <citation type="submission" date="2015-12" db="EMBL/GenBank/DDBJ databases">
        <title>Genome sequence of Mucilaginibacter gotjawali.</title>
        <authorList>
            <person name="Lee J.S."/>
            <person name="Lee K.C."/>
            <person name="Kim K.K."/>
            <person name="Lee B.W."/>
        </authorList>
    </citation>
    <scope>NUCLEOTIDE SEQUENCE [LARGE SCALE GENOMIC DNA]</scope>
    <source>
        <strain evidence="5 6">SA3-7</strain>
    </source>
</reference>
<proteinExistence type="inferred from homology"/>
<dbReference type="CDD" id="cd18109">
    <property type="entry name" value="SpoU-like_RNA-MTase"/>
    <property type="match status" value="1"/>
</dbReference>
<organism evidence="5 6">
    <name type="scientific">Mucilaginibacter gotjawali</name>
    <dbReference type="NCBI Taxonomy" id="1550579"/>
    <lineage>
        <taxon>Bacteria</taxon>
        <taxon>Pseudomonadati</taxon>
        <taxon>Bacteroidota</taxon>
        <taxon>Sphingobacteriia</taxon>
        <taxon>Sphingobacteriales</taxon>
        <taxon>Sphingobacteriaceae</taxon>
        <taxon>Mucilaginibacter</taxon>
    </lineage>
</organism>
<dbReference type="SUPFAM" id="SSF55315">
    <property type="entry name" value="L30e-like"/>
    <property type="match status" value="1"/>
</dbReference>
<dbReference type="Gene3D" id="3.30.1330.30">
    <property type="match status" value="1"/>
</dbReference>